<accession>A0AAN6YFB8</accession>
<dbReference type="AlphaFoldDB" id="A0AAN6YFB8"/>
<dbReference type="Proteomes" id="UP001301769">
    <property type="component" value="Unassembled WGS sequence"/>
</dbReference>
<gene>
    <name evidence="1" type="ORF">QBC37DRAFT_46053</name>
</gene>
<evidence type="ECO:0000313" key="2">
    <source>
        <dbReference type="Proteomes" id="UP001301769"/>
    </source>
</evidence>
<proteinExistence type="predicted"/>
<dbReference type="EMBL" id="MU858059">
    <property type="protein sequence ID" value="KAK4217453.1"/>
    <property type="molecule type" value="Genomic_DNA"/>
</dbReference>
<reference evidence="1" key="2">
    <citation type="submission" date="2023-05" db="EMBL/GenBank/DDBJ databases">
        <authorList>
            <consortium name="Lawrence Berkeley National Laboratory"/>
            <person name="Steindorff A."/>
            <person name="Hensen N."/>
            <person name="Bonometti L."/>
            <person name="Westerberg I."/>
            <person name="Brannstrom I.O."/>
            <person name="Guillou S."/>
            <person name="Cros-Aarteil S."/>
            <person name="Calhoun S."/>
            <person name="Haridas S."/>
            <person name="Kuo A."/>
            <person name="Mondo S."/>
            <person name="Pangilinan J."/>
            <person name="Riley R."/>
            <person name="Labutti K."/>
            <person name="Andreopoulos B."/>
            <person name="Lipzen A."/>
            <person name="Chen C."/>
            <person name="Yanf M."/>
            <person name="Daum C."/>
            <person name="Ng V."/>
            <person name="Clum A."/>
            <person name="Ohm R."/>
            <person name="Martin F."/>
            <person name="Silar P."/>
            <person name="Natvig D."/>
            <person name="Lalanne C."/>
            <person name="Gautier V."/>
            <person name="Ament-Velasquez S.L."/>
            <person name="Kruys A."/>
            <person name="Hutchinson M.I."/>
            <person name="Powell A.J."/>
            <person name="Barry K."/>
            <person name="Miller A.N."/>
            <person name="Grigoriev I.V."/>
            <person name="Debuchy R."/>
            <person name="Gladieux P."/>
            <person name="Thoren M.H."/>
            <person name="Johannesson H."/>
        </authorList>
    </citation>
    <scope>NUCLEOTIDE SEQUENCE</scope>
    <source>
        <strain evidence="1">PSN293</strain>
    </source>
</reference>
<sequence>MTMGNTGSMVRIPRMPSPSKSFLWQWSLSKCSLVSLVSPQNHSTVPPDCPETPDERHGLHILCQLQRQDMLGSGENGAEGSPLLCSVVIRASVGRIHIWSPAKTRDNSPRSPCESDERPAAVINPPLAPYPPAMRGRVLALVGWRTLWIFLLFPICCHTSSPQHLQSTGQTLASAVDQKWLSLASQGLCREETMLGVDGSWLAGHGKGRYRPGLSSMHGTWQKSVGVVSFICLLSDEQCLPDAWKAPSPTKSSDFVLEDGRSWKPCRYFIPPAASLQHHQPPVRLCASIIYPNSPGQPGVEISQSGRPMMLISTLPVDHSPNLPLLPLPRRRVRSWARGANIWLRRRAHS</sequence>
<comment type="caution">
    <text evidence="1">The sequence shown here is derived from an EMBL/GenBank/DDBJ whole genome shotgun (WGS) entry which is preliminary data.</text>
</comment>
<name>A0AAN6YFB8_9PEZI</name>
<keyword evidence="2" id="KW-1185">Reference proteome</keyword>
<organism evidence="1 2">
    <name type="scientific">Rhypophila decipiens</name>
    <dbReference type="NCBI Taxonomy" id="261697"/>
    <lineage>
        <taxon>Eukaryota</taxon>
        <taxon>Fungi</taxon>
        <taxon>Dikarya</taxon>
        <taxon>Ascomycota</taxon>
        <taxon>Pezizomycotina</taxon>
        <taxon>Sordariomycetes</taxon>
        <taxon>Sordariomycetidae</taxon>
        <taxon>Sordariales</taxon>
        <taxon>Naviculisporaceae</taxon>
        <taxon>Rhypophila</taxon>
    </lineage>
</organism>
<protein>
    <submittedName>
        <fullName evidence="1">Uncharacterized protein</fullName>
    </submittedName>
</protein>
<evidence type="ECO:0000313" key="1">
    <source>
        <dbReference type="EMBL" id="KAK4217453.1"/>
    </source>
</evidence>
<reference evidence="1" key="1">
    <citation type="journal article" date="2023" name="Mol. Phylogenet. Evol.">
        <title>Genome-scale phylogeny and comparative genomics of the fungal order Sordariales.</title>
        <authorList>
            <person name="Hensen N."/>
            <person name="Bonometti L."/>
            <person name="Westerberg I."/>
            <person name="Brannstrom I.O."/>
            <person name="Guillou S."/>
            <person name="Cros-Aarteil S."/>
            <person name="Calhoun S."/>
            <person name="Haridas S."/>
            <person name="Kuo A."/>
            <person name="Mondo S."/>
            <person name="Pangilinan J."/>
            <person name="Riley R."/>
            <person name="LaButti K."/>
            <person name="Andreopoulos B."/>
            <person name="Lipzen A."/>
            <person name="Chen C."/>
            <person name="Yan M."/>
            <person name="Daum C."/>
            <person name="Ng V."/>
            <person name="Clum A."/>
            <person name="Steindorff A."/>
            <person name="Ohm R.A."/>
            <person name="Martin F."/>
            <person name="Silar P."/>
            <person name="Natvig D.O."/>
            <person name="Lalanne C."/>
            <person name="Gautier V."/>
            <person name="Ament-Velasquez S.L."/>
            <person name="Kruys A."/>
            <person name="Hutchinson M.I."/>
            <person name="Powell A.J."/>
            <person name="Barry K."/>
            <person name="Miller A.N."/>
            <person name="Grigoriev I.V."/>
            <person name="Debuchy R."/>
            <person name="Gladieux P."/>
            <person name="Hiltunen Thoren M."/>
            <person name="Johannesson H."/>
        </authorList>
    </citation>
    <scope>NUCLEOTIDE SEQUENCE</scope>
    <source>
        <strain evidence="1">PSN293</strain>
    </source>
</reference>